<evidence type="ECO:0000313" key="3">
    <source>
        <dbReference type="Proteomes" id="UP000737171"/>
    </source>
</evidence>
<proteinExistence type="predicted"/>
<dbReference type="RefSeq" id="WP_173122494.1">
    <property type="nucleotide sequence ID" value="NZ_JABRWJ010000003.1"/>
</dbReference>
<feature type="region of interest" description="Disordered" evidence="1">
    <location>
        <begin position="43"/>
        <end position="66"/>
    </location>
</feature>
<dbReference type="Proteomes" id="UP000737171">
    <property type="component" value="Unassembled WGS sequence"/>
</dbReference>
<organism evidence="2 3">
    <name type="scientific">Pseudaquabacterium terrae</name>
    <dbReference type="NCBI Taxonomy" id="2732868"/>
    <lineage>
        <taxon>Bacteria</taxon>
        <taxon>Pseudomonadati</taxon>
        <taxon>Pseudomonadota</taxon>
        <taxon>Betaproteobacteria</taxon>
        <taxon>Burkholderiales</taxon>
        <taxon>Sphaerotilaceae</taxon>
        <taxon>Pseudaquabacterium</taxon>
    </lineage>
</organism>
<accession>A0ABX2EFH8</accession>
<protein>
    <submittedName>
        <fullName evidence="2">Uncharacterized protein</fullName>
    </submittedName>
</protein>
<dbReference type="EMBL" id="JABRWJ010000003">
    <property type="protein sequence ID" value="NRF67379.1"/>
    <property type="molecule type" value="Genomic_DNA"/>
</dbReference>
<name>A0ABX2EFH8_9BURK</name>
<evidence type="ECO:0000313" key="2">
    <source>
        <dbReference type="EMBL" id="NRF67379.1"/>
    </source>
</evidence>
<keyword evidence="3" id="KW-1185">Reference proteome</keyword>
<gene>
    <name evidence="2" type="ORF">HLB44_10320</name>
</gene>
<reference evidence="2 3" key="1">
    <citation type="submission" date="2020-05" db="EMBL/GenBank/DDBJ databases">
        <title>Aquincola sp. isolate from soil.</title>
        <authorList>
            <person name="Han J."/>
            <person name="Kim D.-U."/>
        </authorList>
    </citation>
    <scope>NUCLEOTIDE SEQUENCE [LARGE SCALE GENOMIC DNA]</scope>
    <source>
        <strain evidence="2 3">S2</strain>
    </source>
</reference>
<comment type="caution">
    <text evidence="2">The sequence shown here is derived from an EMBL/GenBank/DDBJ whole genome shotgun (WGS) entry which is preliminary data.</text>
</comment>
<evidence type="ECO:0000256" key="1">
    <source>
        <dbReference type="SAM" id="MobiDB-lite"/>
    </source>
</evidence>
<sequence>MSKKPDPVHLTFDGAAAQPRPAEAAALALEAARRSSAAEAAEAERRAFADTEPAFLDTITPANDEE</sequence>